<evidence type="ECO:0000313" key="1">
    <source>
        <dbReference type="EMBL" id="MDO9714476.1"/>
    </source>
</evidence>
<comment type="caution">
    <text evidence="1">The sequence shown here is derived from an EMBL/GenBank/DDBJ whole genome shotgun (WGS) entry which is preliminary data.</text>
</comment>
<name>A0ABT9EEF3_9PROT</name>
<organism evidence="1 2">
    <name type="scientific">Paracraurococcus lichenis</name>
    <dbReference type="NCBI Taxonomy" id="3064888"/>
    <lineage>
        <taxon>Bacteria</taxon>
        <taxon>Pseudomonadati</taxon>
        <taxon>Pseudomonadota</taxon>
        <taxon>Alphaproteobacteria</taxon>
        <taxon>Acetobacterales</taxon>
        <taxon>Roseomonadaceae</taxon>
        <taxon>Paracraurococcus</taxon>
    </lineage>
</organism>
<gene>
    <name evidence="1" type="ORF">Q7A36_39715</name>
</gene>
<reference evidence="1 2" key="1">
    <citation type="submission" date="2023-08" db="EMBL/GenBank/DDBJ databases">
        <title>The draft genome sequence of Paracraurococcus sp. LOR1-02.</title>
        <authorList>
            <person name="Kingkaew E."/>
            <person name="Tanasupawat S."/>
        </authorList>
    </citation>
    <scope>NUCLEOTIDE SEQUENCE [LARGE SCALE GENOMIC DNA]</scope>
    <source>
        <strain evidence="1 2">LOR1-02</strain>
    </source>
</reference>
<evidence type="ECO:0000313" key="2">
    <source>
        <dbReference type="Proteomes" id="UP001243009"/>
    </source>
</evidence>
<accession>A0ABT9EEF3</accession>
<dbReference type="EMBL" id="JAUTWS010000284">
    <property type="protein sequence ID" value="MDO9714476.1"/>
    <property type="molecule type" value="Genomic_DNA"/>
</dbReference>
<proteinExistence type="predicted"/>
<dbReference type="Proteomes" id="UP001243009">
    <property type="component" value="Unassembled WGS sequence"/>
</dbReference>
<sequence length="54" mass="6235">MTEPAEIRLDLTDVLAEIVLRAMAREFEMEEDDEETARVMVNAETRRTAKRPQG</sequence>
<protein>
    <submittedName>
        <fullName evidence="1">Uncharacterized protein</fullName>
    </submittedName>
</protein>
<dbReference type="RefSeq" id="WP_305109307.1">
    <property type="nucleotide sequence ID" value="NZ_JAUTWS010000284.1"/>
</dbReference>
<keyword evidence="2" id="KW-1185">Reference proteome</keyword>